<protein>
    <submittedName>
        <fullName evidence="1">Uncharacterized protein</fullName>
    </submittedName>
</protein>
<name>A0ACB5SMN1_9PEZI</name>
<evidence type="ECO:0000313" key="1">
    <source>
        <dbReference type="EMBL" id="GME47179.1"/>
    </source>
</evidence>
<organism evidence="1 2">
    <name type="scientific">Neofusicoccum parvum</name>
    <dbReference type="NCBI Taxonomy" id="310453"/>
    <lineage>
        <taxon>Eukaryota</taxon>
        <taxon>Fungi</taxon>
        <taxon>Dikarya</taxon>
        <taxon>Ascomycota</taxon>
        <taxon>Pezizomycotina</taxon>
        <taxon>Dothideomycetes</taxon>
        <taxon>Dothideomycetes incertae sedis</taxon>
        <taxon>Botryosphaeriales</taxon>
        <taxon>Botryosphaeriaceae</taxon>
        <taxon>Neofusicoccum</taxon>
    </lineage>
</organism>
<accession>A0ACB5SMN1</accession>
<gene>
    <name evidence="1" type="primary">g12524</name>
    <name evidence="1" type="ORF">NpPPO83_00012524</name>
</gene>
<comment type="caution">
    <text evidence="1">The sequence shown here is derived from an EMBL/GenBank/DDBJ whole genome shotgun (WGS) entry which is preliminary data.</text>
</comment>
<proteinExistence type="predicted"/>
<keyword evidence="2" id="KW-1185">Reference proteome</keyword>
<reference evidence="1" key="1">
    <citation type="submission" date="2024-09" db="EMBL/GenBank/DDBJ databases">
        <title>Draft Genome Sequences of Neofusicoccum parvum.</title>
        <authorList>
            <person name="Ashida A."/>
            <person name="Camagna M."/>
            <person name="Tanaka A."/>
            <person name="Takemoto D."/>
        </authorList>
    </citation>
    <scope>NUCLEOTIDE SEQUENCE</scope>
    <source>
        <strain evidence="1">PPO83</strain>
    </source>
</reference>
<evidence type="ECO:0000313" key="2">
    <source>
        <dbReference type="Proteomes" id="UP001165186"/>
    </source>
</evidence>
<sequence length="115" mass="12079">MLLINAILMLPLVAGSAVSRRDGKTTTIYTTVTEAPIFSISLETPRFSNATSFISITTKAPHLNQTTSSFTVATAAPPLRPVDVNITMTASTKRGNASAVTGVPANGLDFMPPRS</sequence>
<dbReference type="EMBL" id="BSXG01000130">
    <property type="protein sequence ID" value="GME47179.1"/>
    <property type="molecule type" value="Genomic_DNA"/>
</dbReference>
<dbReference type="Proteomes" id="UP001165186">
    <property type="component" value="Unassembled WGS sequence"/>
</dbReference>